<sequence>MGQVYLQRFAYRDGVIKSELDQAWAEGFKAFAQAGNWGGVDRGVTHRQTYGTGWGGYVLIEVEDPDAFGRYQAYHNQKYGHVAQITWEPVFDMDRAFEETIRNSK</sequence>
<accession>A0A561EIP5</accession>
<dbReference type="RefSeq" id="WP_145786982.1">
    <property type="nucleotide sequence ID" value="NZ_BAAABR010000028.1"/>
</dbReference>
<protein>
    <recommendedName>
        <fullName evidence="3">YCII-related domain-containing protein</fullName>
    </recommendedName>
</protein>
<organism evidence="1 2">
    <name type="scientific">Kitasatospora atroaurantiaca</name>
    <dbReference type="NCBI Taxonomy" id="285545"/>
    <lineage>
        <taxon>Bacteria</taxon>
        <taxon>Bacillati</taxon>
        <taxon>Actinomycetota</taxon>
        <taxon>Actinomycetes</taxon>
        <taxon>Kitasatosporales</taxon>
        <taxon>Streptomycetaceae</taxon>
        <taxon>Kitasatospora</taxon>
    </lineage>
</organism>
<evidence type="ECO:0000313" key="2">
    <source>
        <dbReference type="Proteomes" id="UP000318416"/>
    </source>
</evidence>
<name>A0A561EIP5_9ACTN</name>
<dbReference type="OrthoDB" id="5190888at2"/>
<proteinExistence type="predicted"/>
<evidence type="ECO:0008006" key="3">
    <source>
        <dbReference type="Google" id="ProtNLM"/>
    </source>
</evidence>
<reference evidence="1 2" key="1">
    <citation type="submission" date="2019-06" db="EMBL/GenBank/DDBJ databases">
        <title>Sequencing the genomes of 1000 actinobacteria strains.</title>
        <authorList>
            <person name="Klenk H.-P."/>
        </authorList>
    </citation>
    <scope>NUCLEOTIDE SEQUENCE [LARGE SCALE GENOMIC DNA]</scope>
    <source>
        <strain evidence="1 2">DSM 41649</strain>
    </source>
</reference>
<evidence type="ECO:0000313" key="1">
    <source>
        <dbReference type="EMBL" id="TWE15491.1"/>
    </source>
</evidence>
<dbReference type="Proteomes" id="UP000318416">
    <property type="component" value="Unassembled WGS sequence"/>
</dbReference>
<gene>
    <name evidence="1" type="ORF">FB465_0388</name>
</gene>
<dbReference type="AlphaFoldDB" id="A0A561EIP5"/>
<keyword evidence="2" id="KW-1185">Reference proteome</keyword>
<comment type="caution">
    <text evidence="1">The sequence shown here is derived from an EMBL/GenBank/DDBJ whole genome shotgun (WGS) entry which is preliminary data.</text>
</comment>
<dbReference type="EMBL" id="VIVR01000001">
    <property type="protein sequence ID" value="TWE15491.1"/>
    <property type="molecule type" value="Genomic_DNA"/>
</dbReference>